<dbReference type="SUPFAM" id="SSF47473">
    <property type="entry name" value="EF-hand"/>
    <property type="match status" value="1"/>
</dbReference>
<dbReference type="InterPro" id="IPR011992">
    <property type="entry name" value="EF-hand-dom_pair"/>
</dbReference>
<reference evidence="4" key="2">
    <citation type="submission" date="2025-09" db="UniProtKB">
        <authorList>
            <consortium name="Ensembl"/>
        </authorList>
    </citation>
    <scope>IDENTIFICATION</scope>
</reference>
<sequence>TARPRVRRDKAGGPAARHGASGLPAARGSWREAGTGRSSSPGVPGGPSSRPGWPRGAERAGTPRPRLSLGIAPATRSAARWRTRRTGKVRQGRLYPKDLRERPLLGIFSYCDWSGSMSICISVAEFHKKIKEAFEVFDHESNNTVDVREIGTIIRSLGCCPSEGELHDLIAELEEEEPTGYIRFEKFLPVMTEILLERRYRPIPEDVLLRAFEVLDTAKRGFLTKDELIKYMTEE</sequence>
<dbReference type="Gene3D" id="1.10.238.10">
    <property type="entry name" value="EF-hand"/>
    <property type="match status" value="1"/>
</dbReference>
<accession>A0A2K5RMM4</accession>
<name>A0A2K5RMM4_CEBIM</name>
<dbReference type="CDD" id="cd00051">
    <property type="entry name" value="EFh"/>
    <property type="match status" value="1"/>
</dbReference>
<dbReference type="PROSITE" id="PS50222">
    <property type="entry name" value="EF_HAND_2"/>
    <property type="match status" value="2"/>
</dbReference>
<proteinExistence type="predicted"/>
<dbReference type="GO" id="GO:0005509">
    <property type="term" value="F:calcium ion binding"/>
    <property type="evidence" value="ECO:0007669"/>
    <property type="project" value="InterPro"/>
</dbReference>
<keyword evidence="1" id="KW-0677">Repeat</keyword>
<feature type="compositionally biased region" description="Low complexity" evidence="2">
    <location>
        <begin position="35"/>
        <end position="55"/>
    </location>
</feature>
<dbReference type="GO" id="GO:0097228">
    <property type="term" value="C:sperm principal piece"/>
    <property type="evidence" value="ECO:0007669"/>
    <property type="project" value="TreeGrafter"/>
</dbReference>
<dbReference type="PANTHER" id="PTHR46763:SF1">
    <property type="entry name" value="DYNEIN REGULATORY COMPLEX PROTEIN 8"/>
    <property type="match status" value="1"/>
</dbReference>
<feature type="region of interest" description="Disordered" evidence="2">
    <location>
        <begin position="1"/>
        <end position="68"/>
    </location>
</feature>
<evidence type="ECO:0000256" key="1">
    <source>
        <dbReference type="ARBA" id="ARBA00022737"/>
    </source>
</evidence>
<dbReference type="Ensembl" id="ENSCCAT00000047135.1">
    <property type="protein sequence ID" value="ENSCCAP00000029400.1"/>
    <property type="gene ID" value="ENSCCAG00000032757.1"/>
</dbReference>
<keyword evidence="5" id="KW-1185">Reference proteome</keyword>
<dbReference type="InterPro" id="IPR002048">
    <property type="entry name" value="EF_hand_dom"/>
</dbReference>
<dbReference type="STRING" id="9516.ENSCCAP00000029400"/>
<feature type="domain" description="EF-hand" evidence="3">
    <location>
        <begin position="203"/>
        <end position="235"/>
    </location>
</feature>
<organism evidence="4 5">
    <name type="scientific">Cebus imitator</name>
    <name type="common">Panamanian white-faced capuchin</name>
    <name type="synonym">Cebus capucinus imitator</name>
    <dbReference type="NCBI Taxonomy" id="2715852"/>
    <lineage>
        <taxon>Eukaryota</taxon>
        <taxon>Metazoa</taxon>
        <taxon>Chordata</taxon>
        <taxon>Craniata</taxon>
        <taxon>Vertebrata</taxon>
        <taxon>Euteleostomi</taxon>
        <taxon>Mammalia</taxon>
        <taxon>Eutheria</taxon>
        <taxon>Euarchontoglires</taxon>
        <taxon>Primates</taxon>
        <taxon>Haplorrhini</taxon>
        <taxon>Platyrrhini</taxon>
        <taxon>Cebidae</taxon>
        <taxon>Cebinae</taxon>
        <taxon>Cebus</taxon>
    </lineage>
</organism>
<dbReference type="PANTHER" id="PTHR46763">
    <property type="entry name" value="DYNEIN REGULATORY COMPLEX PROTEIN 8"/>
    <property type="match status" value="1"/>
</dbReference>
<reference evidence="4" key="1">
    <citation type="submission" date="2025-08" db="UniProtKB">
        <authorList>
            <consortium name="Ensembl"/>
        </authorList>
    </citation>
    <scope>IDENTIFICATION</scope>
</reference>
<evidence type="ECO:0000256" key="2">
    <source>
        <dbReference type="SAM" id="MobiDB-lite"/>
    </source>
</evidence>
<dbReference type="GeneTree" id="ENSGT00940000160590"/>
<evidence type="ECO:0000313" key="4">
    <source>
        <dbReference type="Ensembl" id="ENSCCAP00000029400.1"/>
    </source>
</evidence>
<evidence type="ECO:0000259" key="3">
    <source>
        <dbReference type="PROSITE" id="PS50222"/>
    </source>
</evidence>
<dbReference type="AlphaFoldDB" id="A0A2K5RMM4"/>
<protein>
    <recommendedName>
        <fullName evidence="3">EF-hand domain-containing protein</fullName>
    </recommendedName>
</protein>
<dbReference type="SMART" id="SM00054">
    <property type="entry name" value="EFh"/>
    <property type="match status" value="2"/>
</dbReference>
<feature type="domain" description="EF-hand" evidence="3">
    <location>
        <begin position="125"/>
        <end position="160"/>
    </location>
</feature>
<evidence type="ECO:0000313" key="5">
    <source>
        <dbReference type="Proteomes" id="UP000233040"/>
    </source>
</evidence>
<dbReference type="FunFam" id="1.10.238.10:FF:000178">
    <property type="entry name" value="Calmodulin-2 A"/>
    <property type="match status" value="1"/>
</dbReference>
<dbReference type="Proteomes" id="UP000233040">
    <property type="component" value="Unassembled WGS sequence"/>
</dbReference>